<evidence type="ECO:0000256" key="9">
    <source>
        <dbReference type="ARBA" id="ARBA00023136"/>
    </source>
</evidence>
<dbReference type="PANTHER" id="PTHR11410:SF0">
    <property type="entry name" value="ATP SYNTHASE SUBUNIT A"/>
    <property type="match status" value="1"/>
</dbReference>
<sequence length="262" mass="28563">MSAQVLLAAEGGGFTPPGPSDFQLPALFLGVTKPMILLVLAAALVAVFFVASSRRAAVVPGKMQYAGEMAYGFVRNSIARDVIGSHDFLKFVPYLVALFFFILVNNVFGLVPFIQFPTFSHVGFVYPLAILTWLVYNGVGIARKGFVGYLNHQTVPAGIKGPMLLLLIPLEFASNILVRPVTLALRLFANMFAGHMVIVLFALGGEYLLLHTDQILYKPVGIIAWVLMIVLSFLELLVQVLQAYIFTLLTANYISGALAEDH</sequence>
<comment type="caution">
    <text evidence="13">The sequence shown here is derived from an EMBL/GenBank/DDBJ whole genome shotgun (WGS) entry which is preliminary data.</text>
</comment>
<evidence type="ECO:0000256" key="3">
    <source>
        <dbReference type="ARBA" id="ARBA00022448"/>
    </source>
</evidence>
<dbReference type="Gene3D" id="1.20.120.220">
    <property type="entry name" value="ATP synthase, F0 complex, subunit A"/>
    <property type="match status" value="1"/>
</dbReference>
<dbReference type="SUPFAM" id="SSF81336">
    <property type="entry name" value="F1F0 ATP synthase subunit A"/>
    <property type="match status" value="1"/>
</dbReference>
<dbReference type="NCBIfam" id="TIGR01131">
    <property type="entry name" value="ATP_synt_6_or_A"/>
    <property type="match status" value="1"/>
</dbReference>
<evidence type="ECO:0000313" key="13">
    <source>
        <dbReference type="EMBL" id="MFC3759589.1"/>
    </source>
</evidence>
<keyword evidence="4 11" id="KW-0138">CF(0)</keyword>
<keyword evidence="9 11" id="KW-0472">Membrane</keyword>
<dbReference type="InterPro" id="IPR023011">
    <property type="entry name" value="ATP_synth_F0_asu_AS"/>
</dbReference>
<evidence type="ECO:0000256" key="7">
    <source>
        <dbReference type="ARBA" id="ARBA00022989"/>
    </source>
</evidence>
<keyword evidence="10 11" id="KW-0066">ATP synthesis</keyword>
<dbReference type="InterPro" id="IPR035908">
    <property type="entry name" value="F0_ATP_A_sf"/>
</dbReference>
<comment type="function">
    <text evidence="11 12">Key component of the proton channel; it plays a direct role in the translocation of protons across the membrane.</text>
</comment>
<dbReference type="Pfam" id="PF00119">
    <property type="entry name" value="ATP-synt_A"/>
    <property type="match status" value="1"/>
</dbReference>
<dbReference type="InterPro" id="IPR045083">
    <property type="entry name" value="ATP_synth_F0_asu_bact/mt"/>
</dbReference>
<keyword evidence="5 11" id="KW-0812">Transmembrane</keyword>
<feature type="transmembrane region" description="Helical" evidence="11">
    <location>
        <begin position="35"/>
        <end position="53"/>
    </location>
</feature>
<dbReference type="PRINTS" id="PR00123">
    <property type="entry name" value="ATPASEA"/>
</dbReference>
<dbReference type="Proteomes" id="UP001595699">
    <property type="component" value="Unassembled WGS sequence"/>
</dbReference>
<evidence type="ECO:0000256" key="12">
    <source>
        <dbReference type="RuleBase" id="RU000483"/>
    </source>
</evidence>
<accession>A0ABV7Y487</accession>
<keyword evidence="6 11" id="KW-0375">Hydrogen ion transport</keyword>
<evidence type="ECO:0000256" key="10">
    <source>
        <dbReference type="ARBA" id="ARBA00023310"/>
    </source>
</evidence>
<dbReference type="InterPro" id="IPR000568">
    <property type="entry name" value="ATP_synth_F0_asu"/>
</dbReference>
<feature type="transmembrane region" description="Helical" evidence="11">
    <location>
        <begin position="91"/>
        <end position="111"/>
    </location>
</feature>
<evidence type="ECO:0000256" key="5">
    <source>
        <dbReference type="ARBA" id="ARBA00022692"/>
    </source>
</evidence>
<feature type="transmembrane region" description="Helical" evidence="11">
    <location>
        <begin position="123"/>
        <end position="142"/>
    </location>
</feature>
<feature type="transmembrane region" description="Helical" evidence="11">
    <location>
        <begin position="222"/>
        <end position="245"/>
    </location>
</feature>
<evidence type="ECO:0000256" key="2">
    <source>
        <dbReference type="ARBA" id="ARBA00006810"/>
    </source>
</evidence>
<dbReference type="HAMAP" id="MF_01393">
    <property type="entry name" value="ATP_synth_a_bact"/>
    <property type="match status" value="1"/>
</dbReference>
<name>A0ABV7Y487_9ACTN</name>
<dbReference type="RefSeq" id="WP_307782668.1">
    <property type="nucleotide sequence ID" value="NZ_JAFBCM010000001.1"/>
</dbReference>
<evidence type="ECO:0000256" key="6">
    <source>
        <dbReference type="ARBA" id="ARBA00022781"/>
    </source>
</evidence>
<dbReference type="PROSITE" id="PS00449">
    <property type="entry name" value="ATPASE_A"/>
    <property type="match status" value="1"/>
</dbReference>
<feature type="transmembrane region" description="Helical" evidence="11">
    <location>
        <begin position="187"/>
        <end position="210"/>
    </location>
</feature>
<gene>
    <name evidence="11 13" type="primary">atpB</name>
    <name evidence="13" type="ORF">ACFOUW_01945</name>
</gene>
<evidence type="ECO:0000256" key="4">
    <source>
        <dbReference type="ARBA" id="ARBA00022547"/>
    </source>
</evidence>
<evidence type="ECO:0000313" key="14">
    <source>
        <dbReference type="Proteomes" id="UP001595699"/>
    </source>
</evidence>
<feature type="transmembrane region" description="Helical" evidence="11">
    <location>
        <begin position="163"/>
        <end position="181"/>
    </location>
</feature>
<evidence type="ECO:0000256" key="8">
    <source>
        <dbReference type="ARBA" id="ARBA00023065"/>
    </source>
</evidence>
<proteinExistence type="inferred from homology"/>
<keyword evidence="8 11" id="KW-0406">Ion transport</keyword>
<organism evidence="13 14">
    <name type="scientific">Tenggerimyces flavus</name>
    <dbReference type="NCBI Taxonomy" id="1708749"/>
    <lineage>
        <taxon>Bacteria</taxon>
        <taxon>Bacillati</taxon>
        <taxon>Actinomycetota</taxon>
        <taxon>Actinomycetes</taxon>
        <taxon>Propionibacteriales</taxon>
        <taxon>Nocardioidaceae</taxon>
        <taxon>Tenggerimyces</taxon>
    </lineage>
</organism>
<comment type="subcellular location">
    <subcellularLocation>
        <location evidence="11 12">Cell membrane</location>
        <topology evidence="11 12">Multi-pass membrane protein</topology>
    </subcellularLocation>
    <subcellularLocation>
        <location evidence="1">Membrane</location>
        <topology evidence="1">Multi-pass membrane protein</topology>
    </subcellularLocation>
</comment>
<comment type="similarity">
    <text evidence="2 11 12">Belongs to the ATPase A chain family.</text>
</comment>
<keyword evidence="14" id="KW-1185">Reference proteome</keyword>
<evidence type="ECO:0000256" key="11">
    <source>
        <dbReference type="HAMAP-Rule" id="MF_01393"/>
    </source>
</evidence>
<dbReference type="CDD" id="cd00310">
    <property type="entry name" value="ATP-synt_Fo_a_6"/>
    <property type="match status" value="1"/>
</dbReference>
<keyword evidence="11" id="KW-1003">Cell membrane</keyword>
<keyword evidence="3 11" id="KW-0813">Transport</keyword>
<dbReference type="EMBL" id="JBHRZH010000001">
    <property type="protein sequence ID" value="MFC3759589.1"/>
    <property type="molecule type" value="Genomic_DNA"/>
</dbReference>
<dbReference type="PANTHER" id="PTHR11410">
    <property type="entry name" value="ATP SYNTHASE SUBUNIT A"/>
    <property type="match status" value="1"/>
</dbReference>
<keyword evidence="7 11" id="KW-1133">Transmembrane helix</keyword>
<evidence type="ECO:0000256" key="1">
    <source>
        <dbReference type="ARBA" id="ARBA00004141"/>
    </source>
</evidence>
<protein>
    <recommendedName>
        <fullName evidence="11 12">ATP synthase subunit a</fullName>
    </recommendedName>
    <alternativeName>
        <fullName evidence="11">ATP synthase F0 sector subunit a</fullName>
    </alternativeName>
    <alternativeName>
        <fullName evidence="11">F-ATPase subunit 6</fullName>
    </alternativeName>
</protein>
<reference evidence="14" key="1">
    <citation type="journal article" date="2019" name="Int. J. Syst. Evol. Microbiol.">
        <title>The Global Catalogue of Microorganisms (GCM) 10K type strain sequencing project: providing services to taxonomists for standard genome sequencing and annotation.</title>
        <authorList>
            <consortium name="The Broad Institute Genomics Platform"/>
            <consortium name="The Broad Institute Genome Sequencing Center for Infectious Disease"/>
            <person name="Wu L."/>
            <person name="Ma J."/>
        </authorList>
    </citation>
    <scope>NUCLEOTIDE SEQUENCE [LARGE SCALE GENOMIC DNA]</scope>
    <source>
        <strain evidence="14">CGMCC 4.7241</strain>
    </source>
</reference>